<dbReference type="EMBL" id="VSWC01000029">
    <property type="protein sequence ID" value="KAA1107208.1"/>
    <property type="molecule type" value="Genomic_DNA"/>
</dbReference>
<organism evidence="2 3">
    <name type="scientific">Puccinia graminis f. sp. tritici</name>
    <dbReference type="NCBI Taxonomy" id="56615"/>
    <lineage>
        <taxon>Eukaryota</taxon>
        <taxon>Fungi</taxon>
        <taxon>Dikarya</taxon>
        <taxon>Basidiomycota</taxon>
        <taxon>Pucciniomycotina</taxon>
        <taxon>Pucciniomycetes</taxon>
        <taxon>Pucciniales</taxon>
        <taxon>Pucciniaceae</taxon>
        <taxon>Puccinia</taxon>
    </lineage>
</organism>
<comment type="caution">
    <text evidence="2">The sequence shown here is derived from an EMBL/GenBank/DDBJ whole genome shotgun (WGS) entry which is preliminary data.</text>
</comment>
<sequence>MIPEDPIGTPSIPGISYNDNRLQNESFQCRGLEYDPEQRWSNPIPREPIVWASRIKVGPQHKHSLHRPGTVASDSDESFQCRGLQWQYEPDLRPARVHFALPDHDRVAEEVDTPETSRLRLKQRPRIRTSHSNVEAFHSKAGLTMAHKSRFQGFSKRFPTSHSSVEASHSERSPSTAAACHIRSLSELRRPDPQTYAPHTRDSAGAITRKNHGKGKNYLGLRLDLSAISNFQLQETDSGRGQGLNETQALNQKSSVDPLALPLTASPPARPAETSLTQAAVPIFGSSKLRTLKLERKNRRKGPLQGIKTALKRFLRVPKRD</sequence>
<dbReference type="AlphaFoldDB" id="A0A5B0Q250"/>
<evidence type="ECO:0000313" key="2">
    <source>
        <dbReference type="EMBL" id="KAA1107208.1"/>
    </source>
</evidence>
<name>A0A5B0Q250_PUCGR</name>
<feature type="compositionally biased region" description="Polar residues" evidence="1">
    <location>
        <begin position="158"/>
        <end position="167"/>
    </location>
</feature>
<keyword evidence="3" id="KW-1185">Reference proteome</keyword>
<dbReference type="OrthoDB" id="10298484at2759"/>
<accession>A0A5B0Q250</accession>
<proteinExistence type="predicted"/>
<dbReference type="Proteomes" id="UP000324748">
    <property type="component" value="Unassembled WGS sequence"/>
</dbReference>
<protein>
    <submittedName>
        <fullName evidence="2">Uncharacterized protein</fullName>
    </submittedName>
</protein>
<gene>
    <name evidence="2" type="ORF">PGT21_006242</name>
</gene>
<evidence type="ECO:0000256" key="1">
    <source>
        <dbReference type="SAM" id="MobiDB-lite"/>
    </source>
</evidence>
<feature type="region of interest" description="Disordered" evidence="1">
    <location>
        <begin position="155"/>
        <end position="214"/>
    </location>
</feature>
<evidence type="ECO:0000313" key="3">
    <source>
        <dbReference type="Proteomes" id="UP000324748"/>
    </source>
</evidence>
<reference evidence="2 3" key="1">
    <citation type="submission" date="2019-05" db="EMBL/GenBank/DDBJ databases">
        <title>Emergence of the Ug99 lineage of the wheat stem rust pathogen through somatic hybridization.</title>
        <authorList>
            <person name="Li F."/>
            <person name="Upadhyaya N.M."/>
            <person name="Sperschneider J."/>
            <person name="Matny O."/>
            <person name="Nguyen-Phuc H."/>
            <person name="Mago R."/>
            <person name="Raley C."/>
            <person name="Miller M.E."/>
            <person name="Silverstein K.A.T."/>
            <person name="Henningsen E."/>
            <person name="Hirsch C.D."/>
            <person name="Visser B."/>
            <person name="Pretorius Z.A."/>
            <person name="Steffenson B.J."/>
            <person name="Schwessinger B."/>
            <person name="Dodds P.N."/>
            <person name="Figueroa M."/>
        </authorList>
    </citation>
    <scope>NUCLEOTIDE SEQUENCE [LARGE SCALE GENOMIC DNA]</scope>
    <source>
        <strain evidence="2">21-0</strain>
    </source>
</reference>